<sequence>MRAYSNGAAGSCTCLRLGGSARRNGGRRAVVASLSWRGSCGWRLRHVLCVGGDEETRRAERMS</sequence>
<organism evidence="1 2">
    <name type="scientific">Paspalum notatum var. saurae</name>
    <dbReference type="NCBI Taxonomy" id="547442"/>
    <lineage>
        <taxon>Eukaryota</taxon>
        <taxon>Viridiplantae</taxon>
        <taxon>Streptophyta</taxon>
        <taxon>Embryophyta</taxon>
        <taxon>Tracheophyta</taxon>
        <taxon>Spermatophyta</taxon>
        <taxon>Magnoliopsida</taxon>
        <taxon>Liliopsida</taxon>
        <taxon>Poales</taxon>
        <taxon>Poaceae</taxon>
        <taxon>PACMAD clade</taxon>
        <taxon>Panicoideae</taxon>
        <taxon>Andropogonodae</taxon>
        <taxon>Paspaleae</taxon>
        <taxon>Paspalinae</taxon>
        <taxon>Paspalum</taxon>
    </lineage>
</organism>
<dbReference type="AlphaFoldDB" id="A0AAQ3U4W9"/>
<keyword evidence="2" id="KW-1185">Reference proteome</keyword>
<dbReference type="EMBL" id="CP144751">
    <property type="protein sequence ID" value="WVZ85193.1"/>
    <property type="molecule type" value="Genomic_DNA"/>
</dbReference>
<evidence type="ECO:0000313" key="1">
    <source>
        <dbReference type="EMBL" id="WVZ85193.1"/>
    </source>
</evidence>
<name>A0AAQ3U4W9_PASNO</name>
<gene>
    <name evidence="1" type="ORF">U9M48_032143</name>
</gene>
<accession>A0AAQ3U4W9</accession>
<dbReference type="Proteomes" id="UP001341281">
    <property type="component" value="Chromosome 07"/>
</dbReference>
<reference evidence="1 2" key="1">
    <citation type="submission" date="2024-02" db="EMBL/GenBank/DDBJ databases">
        <title>High-quality chromosome-scale genome assembly of Pensacola bahiagrass (Paspalum notatum Flugge var. saurae).</title>
        <authorList>
            <person name="Vega J.M."/>
            <person name="Podio M."/>
            <person name="Orjuela J."/>
            <person name="Siena L.A."/>
            <person name="Pessino S.C."/>
            <person name="Combes M.C."/>
            <person name="Mariac C."/>
            <person name="Albertini E."/>
            <person name="Pupilli F."/>
            <person name="Ortiz J.P.A."/>
            <person name="Leblanc O."/>
        </authorList>
    </citation>
    <scope>NUCLEOTIDE SEQUENCE [LARGE SCALE GENOMIC DNA]</scope>
    <source>
        <strain evidence="1">R1</strain>
        <tissue evidence="1">Leaf</tissue>
    </source>
</reference>
<proteinExistence type="predicted"/>
<protein>
    <submittedName>
        <fullName evidence="1">Uncharacterized protein</fullName>
    </submittedName>
</protein>
<evidence type="ECO:0000313" key="2">
    <source>
        <dbReference type="Proteomes" id="UP001341281"/>
    </source>
</evidence>